<dbReference type="Pfam" id="PF02515">
    <property type="entry name" value="CoA_transf_3"/>
    <property type="match status" value="1"/>
</dbReference>
<sequence length="369" mass="39624">MLHTFLPGLKVLDLSQYIPGPYATLLLSDMGADVIKVEPPQGDPMRTFGPVADDGLSPLYRVLNGNKTVIRLDLKAPDGVAELERLVRQADVLVESFRPGVLPRLGFGPERLRDLNPRLIHCALSGYGQTGPLVQRAGHDLTYMALTGALALMGTAETPVIPFPPIADHAGAMHAVMAILAAAVRQGREGIGASIDVSLFESALGMNSLGLTLGLHGPVPPETDLLNGGAACYRLYRCRDGRFAALAPLEPKFWQAFCTAVDRPDWIPRQGEPMPQTGLIAEIADLFLSRTLQEWVDSLAEVDCCFDPVLLPAESLVHPHVVDRGYTTTGSAGGGTAEVVFPARVDGVAPRVRRPFSEVEKGGICALWR</sequence>
<comment type="caution">
    <text evidence="1">The sequence shown here is derived from an EMBL/GenBank/DDBJ whole genome shotgun (WGS) entry which is preliminary data.</text>
</comment>
<dbReference type="AlphaFoldDB" id="A0A7W9ZKJ5"/>
<dbReference type="PANTHER" id="PTHR48228">
    <property type="entry name" value="SUCCINYL-COA--D-CITRAMALATE COA-TRANSFERASE"/>
    <property type="match status" value="1"/>
</dbReference>
<dbReference type="Gene3D" id="3.30.1540.10">
    <property type="entry name" value="formyl-coa transferase, domain 3"/>
    <property type="match status" value="1"/>
</dbReference>
<dbReference type="PANTHER" id="PTHR48228:SF5">
    <property type="entry name" value="ALPHA-METHYLACYL-COA RACEMASE"/>
    <property type="match status" value="1"/>
</dbReference>
<protein>
    <submittedName>
        <fullName evidence="1">Crotonobetainyl-CoA:carnitine CoA-transferase CaiB-like acyl-CoA transferase</fullName>
    </submittedName>
</protein>
<dbReference type="SUPFAM" id="SSF89796">
    <property type="entry name" value="CoA-transferase family III (CaiB/BaiF)"/>
    <property type="match status" value="1"/>
</dbReference>
<accession>A0A7W9ZKJ5</accession>
<proteinExistence type="predicted"/>
<gene>
    <name evidence="1" type="ORF">FHS48_003651</name>
</gene>
<dbReference type="InterPro" id="IPR050509">
    <property type="entry name" value="CoA-transferase_III"/>
</dbReference>
<keyword evidence="2" id="KW-1185">Reference proteome</keyword>
<name>A0A7W9ZKJ5_NOVIT</name>
<evidence type="ECO:0000313" key="2">
    <source>
        <dbReference type="Proteomes" id="UP000544872"/>
    </source>
</evidence>
<keyword evidence="1" id="KW-0808">Transferase</keyword>
<dbReference type="InterPro" id="IPR023606">
    <property type="entry name" value="CoA-Trfase_III_dom_1_sf"/>
</dbReference>
<evidence type="ECO:0000313" key="1">
    <source>
        <dbReference type="EMBL" id="MBB6212202.1"/>
    </source>
</evidence>
<reference evidence="1 2" key="1">
    <citation type="submission" date="2020-08" db="EMBL/GenBank/DDBJ databases">
        <title>Genomic Encyclopedia of Type Strains, Phase IV (KMG-IV): sequencing the most valuable type-strain genomes for metagenomic binning, comparative biology and taxonomic classification.</title>
        <authorList>
            <person name="Goeker M."/>
        </authorList>
    </citation>
    <scope>NUCLEOTIDE SEQUENCE [LARGE SCALE GENOMIC DNA]</scope>
    <source>
        <strain evidence="1 2">DSM 11590</strain>
    </source>
</reference>
<dbReference type="InterPro" id="IPR044855">
    <property type="entry name" value="CoA-Trfase_III_dom3_sf"/>
</dbReference>
<dbReference type="EMBL" id="JACIIX010000018">
    <property type="protein sequence ID" value="MBB6212202.1"/>
    <property type="molecule type" value="Genomic_DNA"/>
</dbReference>
<dbReference type="GO" id="GO:0016740">
    <property type="term" value="F:transferase activity"/>
    <property type="evidence" value="ECO:0007669"/>
    <property type="project" value="UniProtKB-KW"/>
</dbReference>
<dbReference type="RefSeq" id="WP_184265723.1">
    <property type="nucleotide sequence ID" value="NZ_JACIIX010000018.1"/>
</dbReference>
<organism evidence="1 2">
    <name type="scientific">Novispirillum itersonii</name>
    <name type="common">Aquaspirillum itersonii</name>
    <dbReference type="NCBI Taxonomy" id="189"/>
    <lineage>
        <taxon>Bacteria</taxon>
        <taxon>Pseudomonadati</taxon>
        <taxon>Pseudomonadota</taxon>
        <taxon>Alphaproteobacteria</taxon>
        <taxon>Rhodospirillales</taxon>
        <taxon>Novispirillaceae</taxon>
        <taxon>Novispirillum</taxon>
    </lineage>
</organism>
<dbReference type="InterPro" id="IPR003673">
    <property type="entry name" value="CoA-Trfase_fam_III"/>
</dbReference>
<dbReference type="Proteomes" id="UP000544872">
    <property type="component" value="Unassembled WGS sequence"/>
</dbReference>
<dbReference type="Gene3D" id="3.40.50.10540">
    <property type="entry name" value="Crotonobetainyl-coa:carnitine coa-transferase, domain 1"/>
    <property type="match status" value="1"/>
</dbReference>